<evidence type="ECO:0000256" key="1">
    <source>
        <dbReference type="SAM" id="MobiDB-lite"/>
    </source>
</evidence>
<dbReference type="PANTHER" id="PTHR32305">
    <property type="match status" value="1"/>
</dbReference>
<dbReference type="EMBL" id="CP027754">
    <property type="protein sequence ID" value="AZE53280.1"/>
    <property type="molecule type" value="Genomic_DNA"/>
</dbReference>
<dbReference type="Proteomes" id="UP000268696">
    <property type="component" value="Chromosome"/>
</dbReference>
<dbReference type="RefSeq" id="WP_124376427.1">
    <property type="nucleotide sequence ID" value="NZ_CP027754.1"/>
</dbReference>
<protein>
    <recommendedName>
        <fullName evidence="5">Rhs-family protein</fullName>
    </recommendedName>
</protein>
<gene>
    <name evidence="3" type="ORF">C4K03_1109</name>
</gene>
<feature type="transmembrane region" description="Helical" evidence="2">
    <location>
        <begin position="1419"/>
        <end position="1437"/>
    </location>
</feature>
<evidence type="ECO:0008006" key="5">
    <source>
        <dbReference type="Google" id="ProtNLM"/>
    </source>
</evidence>
<accession>A0A3G7U1Z2</accession>
<dbReference type="NCBIfam" id="TIGR03696">
    <property type="entry name" value="Rhs_assc_core"/>
    <property type="match status" value="1"/>
</dbReference>
<evidence type="ECO:0000313" key="4">
    <source>
        <dbReference type="Proteomes" id="UP000268696"/>
    </source>
</evidence>
<evidence type="ECO:0000256" key="2">
    <source>
        <dbReference type="SAM" id="Phobius"/>
    </source>
</evidence>
<evidence type="ECO:0000313" key="3">
    <source>
        <dbReference type="EMBL" id="AZE53280.1"/>
    </source>
</evidence>
<name>A0A3G7U1Z2_9PSED</name>
<dbReference type="InterPro" id="IPR022385">
    <property type="entry name" value="Rhs_assc_core"/>
</dbReference>
<feature type="region of interest" description="Disordered" evidence="1">
    <location>
        <begin position="1524"/>
        <end position="1549"/>
    </location>
</feature>
<dbReference type="InterPro" id="IPR050708">
    <property type="entry name" value="T6SS_VgrG/RHS"/>
</dbReference>
<proteinExistence type="predicted"/>
<feature type="transmembrane region" description="Helical" evidence="2">
    <location>
        <begin position="1337"/>
        <end position="1362"/>
    </location>
</feature>
<keyword evidence="2" id="KW-0812">Transmembrane</keyword>
<keyword evidence="2" id="KW-1133">Transmembrane helix</keyword>
<keyword evidence="2" id="KW-0472">Membrane</keyword>
<dbReference type="Gene3D" id="2.180.10.10">
    <property type="entry name" value="RHS repeat-associated core"/>
    <property type="match status" value="2"/>
</dbReference>
<dbReference type="PANTHER" id="PTHR32305:SF15">
    <property type="entry name" value="PROTEIN RHSA-RELATED"/>
    <property type="match status" value="1"/>
</dbReference>
<reference evidence="3 4" key="1">
    <citation type="submission" date="2018-03" db="EMBL/GenBank/DDBJ databases">
        <title>Diversity of phytobeneficial traits revealed by whole-genome analysis of worldwide-isolated phenazine-producing Pseudomonas spp.</title>
        <authorList>
            <person name="Biessy A."/>
            <person name="Novinscak A."/>
            <person name="Blom J."/>
            <person name="Leger G."/>
            <person name="Thomashow L.S."/>
            <person name="Cazorla F.M."/>
            <person name="Josic D."/>
            <person name="Filion M."/>
        </authorList>
    </citation>
    <scope>NUCLEOTIDE SEQUENCE [LARGE SCALE GENOMIC DNA]</scope>
    <source>
        <strain evidence="3 4">30B</strain>
    </source>
</reference>
<sequence length="1580" mass="174062">MNVYSNAFNFSSKIKGAVDLRTGQYSCRVNLLTLYAMGPLEISRGIALSFSMMNTQTGVYGQGWQISNTEFDVARSRLTLLTGEQFKTQSLPSVGGTLIIKDRKLKDLVVQRPDANTLHVIYKDGTLEVLQRTGSTMPYRIVTLQFENGERFKWEYAPGGSLERILDQDQGVLLLLTYSGGRLAMADTRVDGGRYARIRFTYSSARLTGVTVPYDSAEPAQSAGYVFGYAPAFSNGLIAINRVKSPMGGDELISYAERGHQYANGQYIPRVTNWVKTPAAHQPQISRSYSYSQDHNFTGYPFAGGFREGEDNLYLVGSNYRYWTKETLHGADGVLSVSNTTYNKFHLLIEEQILREGTRTTTSITYNTKPGDFTDQPPNLHLPKTIIKSYEVVAGGDPRKETQHIETDDYGNELSRTEPSGVCTKCSYYPIAGEPGKCPADPHGLFQRYLKQERLIPAGDTPAARLTDYTYTSVPSTGGRYFVLQLSSSQAGIVSLQQTYYEAPVELAGRLKSTTSIIDGLPLVSNFSYTFDGDTWSETRRLQGREGQWLESVRTLSLVNRRLLSMTRDGGATLALAYDVSGRLIAETASPGEPQQAGRRYAYHFATQGQRAHLITTDAQGNRAITYYDGLGRKVAEAQLMSDDSERATGTWLYDAQGRTVEVVSIDYLPDGPRSLKSTYTYNRWGNASRVTRADGRVEIDEYDPYLNLKIEGIEGGERLKTYFNEHNQPIRVERLDADGHSVEVESRTYDGLGRCLSVLDIDKNLTQFTYDWYDRLLTILQTPANGTPQRLRTHEYAPGTSSEEVSALLVDGKRLGARTFDSLGRITSQVRGTGRATTWEYVAGWMEPVAMVSALGARQELTYDKELDVPSRIEMAGFPVSTYQHDLTSGVLTRSEIDGLIHEVFYDANGYPEREVQTANGTSTTTHYAYSPGGRLWHQIAADGEHSQIDYDDCGRFMRMTTGFLVIEQCYDPFGRPEVLKTCYENTQIVTQIAYDSLGREAERRFEQNGALLQIMTSTYHLNSMLATRVLCNADGDLLIGESFAYDDYLRLTTYRCEGLEHPRDQQGRGIAGQDFSFDSLNNITKVVTCFADGTEDTCERFFTGADPTQLTRLTHTNPVQDISLTYDAAGNLQVGPSGQAYTYNGSEQLVKVQVGRSTCSYEYDAESREVLACRDGETPVMLAYSAERLDTLVEGDKKIRYHGAEDQVVARSGGVEGPQLHVTDASGSVRGVSAPGQVHVRRHYTPYGDAYINLNDGKARTMADLQLPAFNGQRLDAAVNLYFLGNGQRVYDPYLMIFLQADPLSPFDEGGINCYAYCACNPVNMMDPSGLLPNWLQWVLTVTALAMAVVSLGSSVVGIAAGGLAAASALQIAAAATAALGIVGGAFGTAGLAVAAVDHANGWDRSSLVKKLQWTSFGFSIASWATTGVSALKAATDAYKAAKIASAAGKLAMRPMNYGTPAMSAALRSATRLVMGRTFKFNHAKDPTAYSKAFGTTRGVIRLINLTRSLTGRYNAVDAYFNQPDDGASPKGHQEQPQPQPVLATLTDMPDSVDNYYQSSREEAMRIRRSILSEGYQG</sequence>
<feature type="transmembrane region" description="Helical" evidence="2">
    <location>
        <begin position="1374"/>
        <end position="1399"/>
    </location>
</feature>
<organism evidence="3 4">
    <name type="scientific">Pseudomonas synxantha</name>
    <dbReference type="NCBI Taxonomy" id="47883"/>
    <lineage>
        <taxon>Bacteria</taxon>
        <taxon>Pseudomonadati</taxon>
        <taxon>Pseudomonadota</taxon>
        <taxon>Gammaproteobacteria</taxon>
        <taxon>Pseudomonadales</taxon>
        <taxon>Pseudomonadaceae</taxon>
        <taxon>Pseudomonas</taxon>
    </lineage>
</organism>